<comment type="pathway">
    <text evidence="2">Amino-acid biosynthesis; L-isoleucine biosynthesis; L-isoleucine from 2-oxobutanoate: step 4/4.</text>
</comment>
<dbReference type="PANTHER" id="PTHR11825">
    <property type="entry name" value="SUBGROUP IIII AMINOTRANSFERASE"/>
    <property type="match status" value="1"/>
</dbReference>
<dbReference type="UniPathway" id="UPA00048">
    <property type="reaction ID" value="UER00073"/>
</dbReference>
<dbReference type="InterPro" id="IPR033939">
    <property type="entry name" value="BCAT_family"/>
</dbReference>
<keyword evidence="9 16" id="KW-0808">Transferase</keyword>
<sequence>MTGTKTTAYGNAFTAHMVLADWTEESGWSPARTVPFGELPMHPAMVGLHYGQVVFEGLKAFRGRDGGLALFRPEENARRFRDSARRLAMPELPEEVFLAAAEELVAVDGGMLGGDGSQSLYLRPLMFASEPDLMLRPARRYTFLLIAFATGGLFGDADAISVWVCHDQSRAMPGGTGDIKCAGNYAPTYLAQNRASEKGCQQVVWLDSEERRWIEEAGAMSLFFVRGGPDGARVVTPELTGTVLPSVTRASVLDLAADLGHTPVVERVSLEQWRKECESGEMTEAFSCGTAAVVTPVSRVRDEGGDWTIGDGTPGPVTRALRGALLDVQHGRVPDHRGWLRPVPAR</sequence>
<comment type="similarity">
    <text evidence="5">Belongs to the class-IV pyridoxal-phosphate-dependent aminotransferase family.</text>
</comment>
<comment type="catalytic activity">
    <reaction evidence="13">
        <text>L-isoleucine + 2-oxoglutarate = (S)-3-methyl-2-oxopentanoate + L-glutamate</text>
        <dbReference type="Rhea" id="RHEA:24801"/>
        <dbReference type="ChEBI" id="CHEBI:16810"/>
        <dbReference type="ChEBI" id="CHEBI:29985"/>
        <dbReference type="ChEBI" id="CHEBI:35146"/>
        <dbReference type="ChEBI" id="CHEBI:58045"/>
        <dbReference type="EC" id="2.6.1.42"/>
    </reaction>
</comment>
<name>A0A841IMF3_9ACTN</name>
<evidence type="ECO:0000256" key="12">
    <source>
        <dbReference type="ARBA" id="ARBA00048212"/>
    </source>
</evidence>
<comment type="pathway">
    <text evidence="4">Amino-acid biosynthesis; L-leucine biosynthesis; L-leucine from 3-methyl-2-oxobutanoate: step 4/4.</text>
</comment>
<gene>
    <name evidence="16" type="ORF">FHS13_000354</name>
</gene>
<dbReference type="NCBIfam" id="NF009897">
    <property type="entry name" value="PRK13357.1"/>
    <property type="match status" value="1"/>
</dbReference>
<organism evidence="16 17">
    <name type="scientific">Nocardiopsis algeriensis</name>
    <dbReference type="NCBI Taxonomy" id="1478215"/>
    <lineage>
        <taxon>Bacteria</taxon>
        <taxon>Bacillati</taxon>
        <taxon>Actinomycetota</taxon>
        <taxon>Actinomycetes</taxon>
        <taxon>Streptosporangiales</taxon>
        <taxon>Nocardiopsidaceae</taxon>
        <taxon>Nocardiopsis</taxon>
    </lineage>
</organism>
<evidence type="ECO:0000256" key="2">
    <source>
        <dbReference type="ARBA" id="ARBA00004824"/>
    </source>
</evidence>
<dbReference type="CDD" id="cd01557">
    <property type="entry name" value="BCAT_beta_family"/>
    <property type="match status" value="1"/>
</dbReference>
<dbReference type="AlphaFoldDB" id="A0A841IMF3"/>
<dbReference type="InterPro" id="IPR043132">
    <property type="entry name" value="BCAT-like_C"/>
</dbReference>
<keyword evidence="8" id="KW-0028">Amino-acid biosynthesis</keyword>
<evidence type="ECO:0000256" key="15">
    <source>
        <dbReference type="PIRSR" id="PIRSR006468-1"/>
    </source>
</evidence>
<dbReference type="InterPro" id="IPR036038">
    <property type="entry name" value="Aminotransferase-like"/>
</dbReference>
<evidence type="ECO:0000256" key="3">
    <source>
        <dbReference type="ARBA" id="ARBA00004931"/>
    </source>
</evidence>
<comment type="pathway">
    <text evidence="3">Amino-acid biosynthesis; L-valine biosynthesis; L-valine from pyruvate: step 4/4.</text>
</comment>
<feature type="modified residue" description="N6-(pyridoxal phosphate)lysine" evidence="15">
    <location>
        <position position="180"/>
    </location>
</feature>
<evidence type="ECO:0000256" key="11">
    <source>
        <dbReference type="ARBA" id="ARBA00023304"/>
    </source>
</evidence>
<protein>
    <recommendedName>
        <fullName evidence="6">branched-chain-amino-acid transaminase</fullName>
        <ecNumber evidence="6">2.6.1.42</ecNumber>
    </recommendedName>
</protein>
<evidence type="ECO:0000256" key="9">
    <source>
        <dbReference type="ARBA" id="ARBA00022679"/>
    </source>
</evidence>
<dbReference type="GO" id="GO:0009099">
    <property type="term" value="P:L-valine biosynthetic process"/>
    <property type="evidence" value="ECO:0007669"/>
    <property type="project" value="UniProtKB-UniPathway"/>
</dbReference>
<dbReference type="GO" id="GO:0009098">
    <property type="term" value="P:L-leucine biosynthetic process"/>
    <property type="evidence" value="ECO:0007669"/>
    <property type="project" value="UniProtKB-UniPathway"/>
</dbReference>
<dbReference type="GO" id="GO:0009097">
    <property type="term" value="P:isoleucine biosynthetic process"/>
    <property type="evidence" value="ECO:0007669"/>
    <property type="project" value="UniProtKB-UniPathway"/>
</dbReference>
<evidence type="ECO:0000256" key="1">
    <source>
        <dbReference type="ARBA" id="ARBA00001933"/>
    </source>
</evidence>
<evidence type="ECO:0000256" key="13">
    <source>
        <dbReference type="ARBA" id="ARBA00048798"/>
    </source>
</evidence>
<proteinExistence type="inferred from homology"/>
<dbReference type="Gene3D" id="3.20.10.10">
    <property type="entry name" value="D-amino Acid Aminotransferase, subunit A, domain 2"/>
    <property type="match status" value="1"/>
</dbReference>
<evidence type="ECO:0000313" key="16">
    <source>
        <dbReference type="EMBL" id="MBB6118426.1"/>
    </source>
</evidence>
<comment type="catalytic activity">
    <reaction evidence="14">
        <text>L-leucine + 2-oxoglutarate = 4-methyl-2-oxopentanoate + L-glutamate</text>
        <dbReference type="Rhea" id="RHEA:18321"/>
        <dbReference type="ChEBI" id="CHEBI:16810"/>
        <dbReference type="ChEBI" id="CHEBI:17865"/>
        <dbReference type="ChEBI" id="CHEBI:29985"/>
        <dbReference type="ChEBI" id="CHEBI:57427"/>
        <dbReference type="EC" id="2.6.1.42"/>
    </reaction>
</comment>
<keyword evidence="10" id="KW-0663">Pyridoxal phosphate</keyword>
<accession>A0A841IMF3</accession>
<dbReference type="UniPathway" id="UPA00049">
    <property type="reaction ID" value="UER00062"/>
</dbReference>
<dbReference type="SUPFAM" id="SSF56752">
    <property type="entry name" value="D-aminoacid aminotransferase-like PLP-dependent enzymes"/>
    <property type="match status" value="1"/>
</dbReference>
<keyword evidence="17" id="KW-1185">Reference proteome</keyword>
<dbReference type="Pfam" id="PF01063">
    <property type="entry name" value="Aminotran_4"/>
    <property type="match status" value="1"/>
</dbReference>
<evidence type="ECO:0000256" key="5">
    <source>
        <dbReference type="ARBA" id="ARBA00009320"/>
    </source>
</evidence>
<dbReference type="UniPathway" id="UPA00047">
    <property type="reaction ID" value="UER00058"/>
</dbReference>
<dbReference type="NCBIfam" id="TIGR01123">
    <property type="entry name" value="ilvE_II"/>
    <property type="match status" value="1"/>
</dbReference>
<evidence type="ECO:0000256" key="4">
    <source>
        <dbReference type="ARBA" id="ARBA00005072"/>
    </source>
</evidence>
<dbReference type="EMBL" id="JACHJO010000001">
    <property type="protein sequence ID" value="MBB6118426.1"/>
    <property type="molecule type" value="Genomic_DNA"/>
</dbReference>
<dbReference type="PIRSF" id="PIRSF006468">
    <property type="entry name" value="BCAT1"/>
    <property type="match status" value="1"/>
</dbReference>
<evidence type="ECO:0000256" key="7">
    <source>
        <dbReference type="ARBA" id="ARBA00022576"/>
    </source>
</evidence>
<dbReference type="Gene3D" id="3.30.470.10">
    <property type="match status" value="1"/>
</dbReference>
<evidence type="ECO:0000256" key="14">
    <source>
        <dbReference type="ARBA" id="ARBA00049229"/>
    </source>
</evidence>
<evidence type="ECO:0000256" key="6">
    <source>
        <dbReference type="ARBA" id="ARBA00013053"/>
    </source>
</evidence>
<dbReference type="InterPro" id="IPR043131">
    <property type="entry name" value="BCAT-like_N"/>
</dbReference>
<dbReference type="GO" id="GO:0004084">
    <property type="term" value="F:branched-chain-amino-acid transaminase activity"/>
    <property type="evidence" value="ECO:0007669"/>
    <property type="project" value="UniProtKB-EC"/>
</dbReference>
<evidence type="ECO:0000313" key="17">
    <source>
        <dbReference type="Proteomes" id="UP000536604"/>
    </source>
</evidence>
<keyword evidence="7 16" id="KW-0032">Aminotransferase</keyword>
<dbReference type="EC" id="2.6.1.42" evidence="6"/>
<keyword evidence="11" id="KW-0100">Branched-chain amino acid biosynthesis</keyword>
<dbReference type="InterPro" id="IPR005786">
    <property type="entry name" value="B_amino_transII"/>
</dbReference>
<comment type="caution">
    <text evidence="16">The sequence shown here is derived from an EMBL/GenBank/DDBJ whole genome shotgun (WGS) entry which is preliminary data.</text>
</comment>
<comment type="catalytic activity">
    <reaction evidence="12">
        <text>L-valine + 2-oxoglutarate = 3-methyl-2-oxobutanoate + L-glutamate</text>
        <dbReference type="Rhea" id="RHEA:24813"/>
        <dbReference type="ChEBI" id="CHEBI:11851"/>
        <dbReference type="ChEBI" id="CHEBI:16810"/>
        <dbReference type="ChEBI" id="CHEBI:29985"/>
        <dbReference type="ChEBI" id="CHEBI:57762"/>
        <dbReference type="EC" id="2.6.1.42"/>
    </reaction>
</comment>
<dbReference type="Proteomes" id="UP000536604">
    <property type="component" value="Unassembled WGS sequence"/>
</dbReference>
<dbReference type="RefSeq" id="WP_184286275.1">
    <property type="nucleotide sequence ID" value="NZ_JACHJO010000001.1"/>
</dbReference>
<dbReference type="PANTHER" id="PTHR11825:SF44">
    <property type="entry name" value="BRANCHED-CHAIN-AMINO-ACID AMINOTRANSFERASE"/>
    <property type="match status" value="1"/>
</dbReference>
<comment type="cofactor">
    <cofactor evidence="1">
        <name>pyridoxal 5'-phosphate</name>
        <dbReference type="ChEBI" id="CHEBI:597326"/>
    </cofactor>
</comment>
<dbReference type="InterPro" id="IPR001544">
    <property type="entry name" value="Aminotrans_IV"/>
</dbReference>
<evidence type="ECO:0000256" key="10">
    <source>
        <dbReference type="ARBA" id="ARBA00022898"/>
    </source>
</evidence>
<evidence type="ECO:0000256" key="8">
    <source>
        <dbReference type="ARBA" id="ARBA00022605"/>
    </source>
</evidence>
<reference evidence="16 17" key="1">
    <citation type="submission" date="2020-08" db="EMBL/GenBank/DDBJ databases">
        <title>Genomic Encyclopedia of Type Strains, Phase III (KMG-III): the genomes of soil and plant-associated and newly described type strains.</title>
        <authorList>
            <person name="Whitman W."/>
        </authorList>
    </citation>
    <scope>NUCLEOTIDE SEQUENCE [LARGE SCALE GENOMIC DNA]</scope>
    <source>
        <strain evidence="16 17">CECT 8712</strain>
    </source>
</reference>